<dbReference type="Proteomes" id="UP001162001">
    <property type="component" value="Segment"/>
</dbReference>
<proteinExistence type="predicted"/>
<dbReference type="EMBL" id="MT418680">
    <property type="protein sequence ID" value="QKF93847.1"/>
    <property type="molecule type" value="Genomic_DNA"/>
</dbReference>
<keyword evidence="3" id="KW-1185">Reference proteome</keyword>
<evidence type="ECO:0000313" key="3">
    <source>
        <dbReference type="Proteomes" id="UP001162001"/>
    </source>
</evidence>
<keyword evidence="1" id="KW-1133">Transmembrane helix</keyword>
<evidence type="ECO:0000313" key="2">
    <source>
        <dbReference type="EMBL" id="QKF93847.1"/>
    </source>
</evidence>
<reference evidence="2 3" key="1">
    <citation type="submission" date="2020-04" db="EMBL/GenBank/DDBJ databases">
        <title>Advantages and limits of metagenomic assembly and binning of a giant virus.</title>
        <authorList>
            <person name="Schulz F."/>
            <person name="Andreani J."/>
            <person name="Francis R."/>
            <person name="Boudjemaa H."/>
            <person name="Bou Khalil J.Y."/>
            <person name="Lee J."/>
            <person name="La Scola B."/>
            <person name="Woyke T."/>
        </authorList>
    </citation>
    <scope>NUCLEOTIDE SEQUENCE [LARGE SCALE GENOMIC DNA]</scope>
    <source>
        <strain evidence="2 3">FV1/VV64</strain>
    </source>
</reference>
<keyword evidence="1" id="KW-0812">Transmembrane</keyword>
<feature type="transmembrane region" description="Helical" evidence="1">
    <location>
        <begin position="6"/>
        <end position="24"/>
    </location>
</feature>
<organism evidence="2 3">
    <name type="scientific">Fadolivirus FV1/VV64</name>
    <dbReference type="NCBI Taxonomy" id="3070911"/>
    <lineage>
        <taxon>Viruses</taxon>
        <taxon>Varidnaviria</taxon>
        <taxon>Bamfordvirae</taxon>
        <taxon>Nucleocytoviricota</taxon>
        <taxon>Megaviricetes</taxon>
        <taxon>Imitervirales</taxon>
        <taxon>Mimiviridae</taxon>
        <taxon>Klosneuvirinae</taxon>
        <taxon>Fadolivirus</taxon>
        <taxon>Fadolivirus algeromassiliense</taxon>
    </lineage>
</organism>
<evidence type="ECO:0000256" key="1">
    <source>
        <dbReference type="SAM" id="Phobius"/>
    </source>
</evidence>
<gene>
    <name evidence="2" type="ORF">Fadolivirus_1_389</name>
</gene>
<accession>A0A7D3QU36</accession>
<name>A0A7D3QU36_9VIRU</name>
<keyword evidence="1" id="KW-0472">Membrane</keyword>
<feature type="transmembrane region" description="Helical" evidence="1">
    <location>
        <begin position="286"/>
        <end position="303"/>
    </location>
</feature>
<protein>
    <submittedName>
        <fullName evidence="2">Uncharacterized protein</fullName>
    </submittedName>
</protein>
<sequence>MEITKNQLIGVVLALLFIWVYFTWDDKENFDGIQMPPKYWGDRTSRKWGEQTYYNNDRVFHPAVPSIVNYDDANYKLPASSLKMLEQQYKKQLKAHQESQPEANALPVPHNIHSGQTEQVAGTENINQAGAPLHEVLQQELNMMQPLHELRQQAMGQQEMHPEMESQHSSQESVLQELKPNIVAESRHEIRPEMEVRQELHSQMEVIPEARFNLGQEIKPEVVPELHPEFLPEMKPRQIPQEEQHQSQNIAASLMPGMIQKAELEEKQLNDSAFVIKIRKPRDRNLTIAILLTLLLVGFIYYTKDY</sequence>